<dbReference type="CDD" id="cd00761">
    <property type="entry name" value="Glyco_tranf_GTA_type"/>
    <property type="match status" value="1"/>
</dbReference>
<dbReference type="InterPro" id="IPR001173">
    <property type="entry name" value="Glyco_trans_2-like"/>
</dbReference>
<dbReference type="Pfam" id="PF00535">
    <property type="entry name" value="Glycos_transf_2"/>
    <property type="match status" value="1"/>
</dbReference>
<dbReference type="SUPFAM" id="SSF53448">
    <property type="entry name" value="Nucleotide-diphospho-sugar transferases"/>
    <property type="match status" value="1"/>
</dbReference>
<dbReference type="PANTHER" id="PTHR43685">
    <property type="entry name" value="GLYCOSYLTRANSFERASE"/>
    <property type="match status" value="1"/>
</dbReference>
<keyword evidence="3" id="KW-1185">Reference proteome</keyword>
<sequence>MNNKIDVSVIIPAYNAAETIGNLVNKILSETRVAIELIVIDDGSTDGTANVLHQIHDDRLILIEQANRGVYAARNAALALHQGEWVIFLDADDDIADGFIEKRWQAATASQADVMIFNGWHSGADHHRRAVHRKQQYGATLSGHEWIRQCVTRREWPHYLWLQMIRASYIRQHSLRFQSGRSHKDILWTVHLAASNGRFCVLDVKDYIYISNKTSITHRPDYYDVRALSYIEVIAEVIRLASLDQNKKIKLFLYRHALVEARHFLGLYRNRVRDKSSVKYSFEAKITLGSLFRGINSFSDVFFFIKLVSKLF</sequence>
<comment type="caution">
    <text evidence="2">The sequence shown here is derived from an EMBL/GenBank/DDBJ whole genome shotgun (WGS) entry which is preliminary data.</text>
</comment>
<dbReference type="EMBL" id="JNGI01000009">
    <property type="protein sequence ID" value="KNC95663.1"/>
    <property type="molecule type" value="Genomic_DNA"/>
</dbReference>
<evidence type="ECO:0000313" key="3">
    <source>
        <dbReference type="Proteomes" id="UP000037393"/>
    </source>
</evidence>
<dbReference type="Proteomes" id="UP000037393">
    <property type="component" value="Unassembled WGS sequence"/>
</dbReference>
<dbReference type="InterPro" id="IPR029044">
    <property type="entry name" value="Nucleotide-diphossugar_trans"/>
</dbReference>
<dbReference type="InterPro" id="IPR050834">
    <property type="entry name" value="Glycosyltransf_2"/>
</dbReference>
<name>A0A0L0H4L9_9ENTR</name>
<dbReference type="GO" id="GO:0016740">
    <property type="term" value="F:transferase activity"/>
    <property type="evidence" value="ECO:0007669"/>
    <property type="project" value="UniProtKB-KW"/>
</dbReference>
<dbReference type="AlphaFoldDB" id="A0A0L0H4L9"/>
<proteinExistence type="predicted"/>
<protein>
    <submittedName>
        <fullName evidence="2">Glycosyl transferase</fullName>
    </submittedName>
</protein>
<dbReference type="Gene3D" id="3.90.550.10">
    <property type="entry name" value="Spore Coat Polysaccharide Biosynthesis Protein SpsA, Chain A"/>
    <property type="match status" value="1"/>
</dbReference>
<dbReference type="OrthoDB" id="6813549at2"/>
<dbReference type="PANTHER" id="PTHR43685:SF2">
    <property type="entry name" value="GLYCOSYLTRANSFERASE 2-LIKE DOMAIN-CONTAINING PROTEIN"/>
    <property type="match status" value="1"/>
</dbReference>
<dbReference type="PATRIC" id="fig|379893.4.peg.4717"/>
<evidence type="ECO:0000259" key="1">
    <source>
        <dbReference type="Pfam" id="PF00535"/>
    </source>
</evidence>
<gene>
    <name evidence="2" type="ORF">GM31_23260</name>
</gene>
<accession>A0A0L0H4L9</accession>
<dbReference type="RefSeq" id="WP_049855639.1">
    <property type="nucleotide sequence ID" value="NZ_JNGI01000009.1"/>
</dbReference>
<feature type="domain" description="Glycosyltransferase 2-like" evidence="1">
    <location>
        <begin position="8"/>
        <end position="134"/>
    </location>
</feature>
<reference evidence="2 3" key="1">
    <citation type="journal article" date="2015" name="Appl. Environ. Microbiol.">
        <title>The Enterobacterium Trabulsiella odontotermitis Presents Novel Adaptations Related to Its Association with Fungus-Growing Termites.</title>
        <authorList>
            <person name="Sapountzis P."/>
            <person name="Gruntjes T."/>
            <person name="Otani S."/>
            <person name="Estevez J."/>
            <person name="da Costa R.R."/>
            <person name="Plunkett G.3rd."/>
            <person name="Perna N.T."/>
            <person name="Poulsen M."/>
        </authorList>
    </citation>
    <scope>NUCLEOTIDE SEQUENCE [LARGE SCALE GENOMIC DNA]</scope>
    <source>
        <strain evidence="2 3">12</strain>
    </source>
</reference>
<evidence type="ECO:0000313" key="2">
    <source>
        <dbReference type="EMBL" id="KNC95663.1"/>
    </source>
</evidence>
<keyword evidence="2" id="KW-0808">Transferase</keyword>
<organism evidence="2 3">
    <name type="scientific">Trabulsiella odontotermitis</name>
    <dbReference type="NCBI Taxonomy" id="379893"/>
    <lineage>
        <taxon>Bacteria</taxon>
        <taxon>Pseudomonadati</taxon>
        <taxon>Pseudomonadota</taxon>
        <taxon>Gammaproteobacteria</taxon>
        <taxon>Enterobacterales</taxon>
        <taxon>Enterobacteriaceae</taxon>
        <taxon>Trabulsiella</taxon>
    </lineage>
</organism>